<proteinExistence type="inferred from homology"/>
<dbReference type="RefSeq" id="WP_053436860.1">
    <property type="nucleotide sequence ID" value="NZ_LGUF01000007.1"/>
</dbReference>
<dbReference type="AlphaFoldDB" id="A0A0M0GI31"/>
<evidence type="ECO:0000313" key="11">
    <source>
        <dbReference type="Proteomes" id="UP000037109"/>
    </source>
</evidence>
<reference evidence="11" key="1">
    <citation type="submission" date="2015-07" db="EMBL/GenBank/DDBJ databases">
        <title>Fjat-10036 dsm4.</title>
        <authorList>
            <person name="Liu B."/>
            <person name="Wang J."/>
            <person name="Zhu Y."/>
            <person name="Liu G."/>
            <person name="Chen Q."/>
            <person name="Chen Z."/>
            <person name="Lan J."/>
            <person name="Che J."/>
            <person name="Ge C."/>
            <person name="Shi H."/>
            <person name="Pan Z."/>
            <person name="Liu X."/>
        </authorList>
    </citation>
    <scope>NUCLEOTIDE SEQUENCE [LARGE SCALE GENOMIC DNA]</scope>
    <source>
        <strain evidence="11">DSM 4</strain>
    </source>
</reference>
<evidence type="ECO:0000256" key="7">
    <source>
        <dbReference type="RuleBase" id="RU003557"/>
    </source>
</evidence>
<evidence type="ECO:0000259" key="9">
    <source>
        <dbReference type="Pfam" id="PF02803"/>
    </source>
</evidence>
<feature type="domain" description="Thiolase N-terminal" evidence="8">
    <location>
        <begin position="9"/>
        <end position="266"/>
    </location>
</feature>
<dbReference type="GO" id="GO:0003985">
    <property type="term" value="F:acetyl-CoA C-acetyltransferase activity"/>
    <property type="evidence" value="ECO:0007669"/>
    <property type="project" value="UniProtKB-EC"/>
</dbReference>
<name>A0A0M0GI31_SPOGL</name>
<dbReference type="Gene3D" id="3.40.47.10">
    <property type="match status" value="2"/>
</dbReference>
<keyword evidence="4 7" id="KW-0012">Acyltransferase</keyword>
<dbReference type="CDD" id="cd00751">
    <property type="entry name" value="thiolase"/>
    <property type="match status" value="1"/>
</dbReference>
<evidence type="ECO:0000313" key="10">
    <source>
        <dbReference type="EMBL" id="KON89494.1"/>
    </source>
</evidence>
<dbReference type="InterPro" id="IPR020616">
    <property type="entry name" value="Thiolase_N"/>
</dbReference>
<sequence length="397" mass="42418">MRWIRKRNVVITSAVRTPIGTFGGAFKDLLPTDLIVPVLKEAAERSGLQSDEVDEVILGHCIQRTDEPNTARTAALLAGFDDTTTGFTVQRQCASGMQAIISAALQIQSGMSDIVIAGGVEAMSSSPYVLKQHRWGARMQHGQITDTVWEILEDPIHHIMMGETAENLAEIHSITREEQDEAALLSHQRALHAIENGYFDSQIVPITVKSRKGEVTVTKDENPREDLTAEKLGSLKPVFRKGGSVTAGNASSLNDGGAALVLMPEELALEKGLKPMAKIVGCSVAGVDPKVMGRGPVPAVKKGLANVNWLLEDADLIEVNEAFAAQYLAVEKELGLSRDKVNVSGSGISLGHPIGCTGARLVVSLVHELKRRGGRKGIASLCVGGGMGATVFVETYE</sequence>
<dbReference type="Proteomes" id="UP000037109">
    <property type="component" value="Unassembled WGS sequence"/>
</dbReference>
<feature type="active site" description="Proton acceptor" evidence="6">
    <location>
        <position position="352"/>
    </location>
</feature>
<dbReference type="PANTHER" id="PTHR18919:SF107">
    <property type="entry name" value="ACETYL-COA ACETYLTRANSFERASE, CYTOSOLIC"/>
    <property type="match status" value="1"/>
</dbReference>
<dbReference type="FunFam" id="3.40.47.10:FF:000010">
    <property type="entry name" value="Acetyl-CoA acetyltransferase (Thiolase)"/>
    <property type="match status" value="1"/>
</dbReference>
<dbReference type="OrthoDB" id="2774224at2"/>
<dbReference type="PIRSF" id="PIRSF000429">
    <property type="entry name" value="Ac-CoA_Ac_transf"/>
    <property type="match status" value="1"/>
</dbReference>
<dbReference type="Pfam" id="PF00108">
    <property type="entry name" value="Thiolase_N"/>
    <property type="match status" value="1"/>
</dbReference>
<gene>
    <name evidence="10" type="ORF">AF332_23510</name>
</gene>
<evidence type="ECO:0000256" key="5">
    <source>
        <dbReference type="ARBA" id="ARBA00030755"/>
    </source>
</evidence>
<dbReference type="SUPFAM" id="SSF53901">
    <property type="entry name" value="Thiolase-like"/>
    <property type="match status" value="2"/>
</dbReference>
<accession>A0A0M0GI31</accession>
<dbReference type="EMBL" id="LGUF01000007">
    <property type="protein sequence ID" value="KON89494.1"/>
    <property type="molecule type" value="Genomic_DNA"/>
</dbReference>
<dbReference type="Pfam" id="PF02803">
    <property type="entry name" value="Thiolase_C"/>
    <property type="match status" value="1"/>
</dbReference>
<dbReference type="STRING" id="1459.AF332_23510"/>
<feature type="active site" description="Proton acceptor" evidence="6">
    <location>
        <position position="382"/>
    </location>
</feature>
<dbReference type="PANTHER" id="PTHR18919">
    <property type="entry name" value="ACETYL-COA C-ACYLTRANSFERASE"/>
    <property type="match status" value="1"/>
</dbReference>
<evidence type="ECO:0000256" key="3">
    <source>
        <dbReference type="ARBA" id="ARBA00022679"/>
    </source>
</evidence>
<protein>
    <recommendedName>
        <fullName evidence="2">acetyl-CoA C-acetyltransferase</fullName>
        <ecNumber evidence="2">2.3.1.9</ecNumber>
    </recommendedName>
    <alternativeName>
        <fullName evidence="5">Acetoacetyl-CoA thiolase</fullName>
    </alternativeName>
</protein>
<dbReference type="NCBIfam" id="TIGR01930">
    <property type="entry name" value="AcCoA-C-Actrans"/>
    <property type="match status" value="1"/>
</dbReference>
<dbReference type="PATRIC" id="fig|1459.3.peg.5186"/>
<dbReference type="InterPro" id="IPR016039">
    <property type="entry name" value="Thiolase-like"/>
</dbReference>
<evidence type="ECO:0000259" key="8">
    <source>
        <dbReference type="Pfam" id="PF00108"/>
    </source>
</evidence>
<dbReference type="InterPro" id="IPR002155">
    <property type="entry name" value="Thiolase"/>
</dbReference>
<dbReference type="EC" id="2.3.1.9" evidence="2"/>
<evidence type="ECO:0000256" key="1">
    <source>
        <dbReference type="ARBA" id="ARBA00010982"/>
    </source>
</evidence>
<feature type="domain" description="Thiolase C-terminal" evidence="9">
    <location>
        <begin position="273"/>
        <end position="394"/>
    </location>
</feature>
<keyword evidence="3 7" id="KW-0808">Transferase</keyword>
<evidence type="ECO:0000256" key="4">
    <source>
        <dbReference type="ARBA" id="ARBA00023315"/>
    </source>
</evidence>
<evidence type="ECO:0000256" key="6">
    <source>
        <dbReference type="PIRSR" id="PIRSR000429-1"/>
    </source>
</evidence>
<feature type="active site" description="Acyl-thioester intermediate" evidence="6">
    <location>
        <position position="93"/>
    </location>
</feature>
<dbReference type="InterPro" id="IPR020617">
    <property type="entry name" value="Thiolase_C"/>
</dbReference>
<comment type="caution">
    <text evidence="10">The sequence shown here is derived from an EMBL/GenBank/DDBJ whole genome shotgun (WGS) entry which is preliminary data.</text>
</comment>
<comment type="similarity">
    <text evidence="1 7">Belongs to the thiolase-like superfamily. Thiolase family.</text>
</comment>
<evidence type="ECO:0000256" key="2">
    <source>
        <dbReference type="ARBA" id="ARBA00012705"/>
    </source>
</evidence>
<keyword evidence="11" id="KW-1185">Reference proteome</keyword>
<organism evidence="10 11">
    <name type="scientific">Sporosarcina globispora</name>
    <name type="common">Bacillus globisporus</name>
    <dbReference type="NCBI Taxonomy" id="1459"/>
    <lineage>
        <taxon>Bacteria</taxon>
        <taxon>Bacillati</taxon>
        <taxon>Bacillota</taxon>
        <taxon>Bacilli</taxon>
        <taxon>Bacillales</taxon>
        <taxon>Caryophanaceae</taxon>
        <taxon>Sporosarcina</taxon>
    </lineage>
</organism>